<dbReference type="RefSeq" id="WP_205984904.1">
    <property type="nucleotide sequence ID" value="NZ_MJEV01000057.1"/>
</dbReference>
<name>A0A4R3L015_9GAMM</name>
<reference evidence="1 2" key="1">
    <citation type="submission" date="2019-03" db="EMBL/GenBank/DDBJ databases">
        <title>Genomic Encyclopedia of Type Strains, Phase IV (KMG-IV): sequencing the most valuable type-strain genomes for metagenomic binning, comparative biology and taxonomic classification.</title>
        <authorList>
            <person name="Goeker M."/>
        </authorList>
    </citation>
    <scope>NUCLEOTIDE SEQUENCE [LARGE SCALE GENOMIC DNA]</scope>
    <source>
        <strain evidence="1 2">DSM 21944</strain>
    </source>
</reference>
<proteinExistence type="predicted"/>
<gene>
    <name evidence="1" type="ORF">EDC25_1344</name>
</gene>
<comment type="caution">
    <text evidence="1">The sequence shown here is derived from an EMBL/GenBank/DDBJ whole genome shotgun (WGS) entry which is preliminary data.</text>
</comment>
<accession>A0A4R3L015</accession>
<evidence type="ECO:0000313" key="2">
    <source>
        <dbReference type="Proteomes" id="UP000294599"/>
    </source>
</evidence>
<keyword evidence="2" id="KW-1185">Reference proteome</keyword>
<dbReference type="EMBL" id="SMAF01000034">
    <property type="protein sequence ID" value="TCS92522.1"/>
    <property type="molecule type" value="Genomic_DNA"/>
</dbReference>
<sequence>MEETTPFWREGSPLPRLGCGLQIGLDPPHSAHAHGQGGSGAPSLIDELMNGVVFYRGRRYDISLLDTGVMIDIGLLQRDGLFANGFE</sequence>
<organism evidence="1 2">
    <name type="scientific">Pseudofulvimonas gallinarii</name>
    <dbReference type="NCBI Taxonomy" id="634155"/>
    <lineage>
        <taxon>Bacteria</taxon>
        <taxon>Pseudomonadati</taxon>
        <taxon>Pseudomonadota</taxon>
        <taxon>Gammaproteobacteria</taxon>
        <taxon>Lysobacterales</taxon>
        <taxon>Rhodanobacteraceae</taxon>
        <taxon>Pseudofulvimonas</taxon>
    </lineage>
</organism>
<dbReference type="AlphaFoldDB" id="A0A4R3L015"/>
<dbReference type="Proteomes" id="UP000294599">
    <property type="component" value="Unassembled WGS sequence"/>
</dbReference>
<protein>
    <submittedName>
        <fullName evidence="1">Uncharacterized protein</fullName>
    </submittedName>
</protein>
<evidence type="ECO:0000313" key="1">
    <source>
        <dbReference type="EMBL" id="TCS92522.1"/>
    </source>
</evidence>